<evidence type="ECO:0000313" key="1">
    <source>
        <dbReference type="EMBL" id="KAK9737052.1"/>
    </source>
</evidence>
<accession>A0AAW1LRD7</accession>
<name>A0AAW1LRD7_POPJA</name>
<dbReference type="EMBL" id="JASPKY010000105">
    <property type="protein sequence ID" value="KAK9737052.1"/>
    <property type="molecule type" value="Genomic_DNA"/>
</dbReference>
<proteinExistence type="predicted"/>
<organism evidence="1 2">
    <name type="scientific">Popillia japonica</name>
    <name type="common">Japanese beetle</name>
    <dbReference type="NCBI Taxonomy" id="7064"/>
    <lineage>
        <taxon>Eukaryota</taxon>
        <taxon>Metazoa</taxon>
        <taxon>Ecdysozoa</taxon>
        <taxon>Arthropoda</taxon>
        <taxon>Hexapoda</taxon>
        <taxon>Insecta</taxon>
        <taxon>Pterygota</taxon>
        <taxon>Neoptera</taxon>
        <taxon>Endopterygota</taxon>
        <taxon>Coleoptera</taxon>
        <taxon>Polyphaga</taxon>
        <taxon>Scarabaeiformia</taxon>
        <taxon>Scarabaeidae</taxon>
        <taxon>Rutelinae</taxon>
        <taxon>Popillia</taxon>
    </lineage>
</organism>
<comment type="caution">
    <text evidence="1">The sequence shown here is derived from an EMBL/GenBank/DDBJ whole genome shotgun (WGS) entry which is preliminary data.</text>
</comment>
<dbReference type="Gene3D" id="1.10.10.60">
    <property type="entry name" value="Homeodomain-like"/>
    <property type="match status" value="1"/>
</dbReference>
<reference evidence="1 2" key="1">
    <citation type="journal article" date="2024" name="BMC Genomics">
        <title>De novo assembly and annotation of Popillia japonica's genome with initial clues to its potential as an invasive pest.</title>
        <authorList>
            <person name="Cucini C."/>
            <person name="Boschi S."/>
            <person name="Funari R."/>
            <person name="Cardaioli E."/>
            <person name="Iannotti N."/>
            <person name="Marturano G."/>
            <person name="Paoli F."/>
            <person name="Bruttini M."/>
            <person name="Carapelli A."/>
            <person name="Frati F."/>
            <person name="Nardi F."/>
        </authorList>
    </citation>
    <scope>NUCLEOTIDE SEQUENCE [LARGE SCALE GENOMIC DNA]</scope>
    <source>
        <strain evidence="1">DMR45628</strain>
    </source>
</reference>
<evidence type="ECO:0000313" key="2">
    <source>
        <dbReference type="Proteomes" id="UP001458880"/>
    </source>
</evidence>
<keyword evidence="2" id="KW-1185">Reference proteome</keyword>
<dbReference type="Proteomes" id="UP001458880">
    <property type="component" value="Unassembled WGS sequence"/>
</dbReference>
<dbReference type="AlphaFoldDB" id="A0AAW1LRD7"/>
<sequence length="126" mass="14085">MGLAKSTVQNIRDGSKEIEAHSLSAAPFIVSKLTRQRSNITKKMEKLLDIWSEGNNQRGMPMSQMTIQEKAESEAASADDDAAKEYPSILKGIIEKVLELDTDLNKFSMYTREESIGRTYSLAKLD</sequence>
<gene>
    <name evidence="1" type="ORF">QE152_g11051</name>
</gene>
<protein>
    <submittedName>
        <fullName evidence="1">Uncharacterized protein</fullName>
    </submittedName>
</protein>